<reference evidence="1" key="1">
    <citation type="submission" date="2022-11" db="EMBL/GenBank/DDBJ databases">
        <authorList>
            <person name="Petersen C."/>
        </authorList>
    </citation>
    <scope>NUCLEOTIDE SEQUENCE</scope>
    <source>
        <strain evidence="1">IBT 22155</strain>
    </source>
</reference>
<dbReference type="Proteomes" id="UP001149079">
    <property type="component" value="Unassembled WGS sequence"/>
</dbReference>
<dbReference type="OrthoDB" id="4364081at2759"/>
<proteinExistence type="predicted"/>
<protein>
    <submittedName>
        <fullName evidence="1">Uncharacterized protein</fullName>
    </submittedName>
</protein>
<evidence type="ECO:0000313" key="2">
    <source>
        <dbReference type="Proteomes" id="UP001149079"/>
    </source>
</evidence>
<evidence type="ECO:0000313" key="1">
    <source>
        <dbReference type="EMBL" id="KAJ5144024.1"/>
    </source>
</evidence>
<name>A0A9W9HCF9_9EURO</name>
<sequence length="142" mass="16357">MPHPPRSHPATRRAGRSLESRFCPWRSSSGILHEVADLDARWMTVELEEGMIRLDDESLLRFVLTQIQLGNAVVDICAQHYIKPRCLSIPCRLISLVSDSYAVIQAETSRMVMWWIEQVILGKAWLDRRVLFAPREMVEIVS</sequence>
<comment type="caution">
    <text evidence="1">The sequence shown here is derived from an EMBL/GenBank/DDBJ whole genome shotgun (WGS) entry which is preliminary data.</text>
</comment>
<dbReference type="EMBL" id="JAPQKL010000002">
    <property type="protein sequence ID" value="KAJ5144024.1"/>
    <property type="molecule type" value="Genomic_DNA"/>
</dbReference>
<dbReference type="GeneID" id="81402725"/>
<gene>
    <name evidence="1" type="ORF">N7515_002811</name>
</gene>
<dbReference type="AlphaFoldDB" id="A0A9W9HCF9"/>
<dbReference type="RefSeq" id="XP_056525668.1">
    <property type="nucleotide sequence ID" value="XM_056663555.1"/>
</dbReference>
<accession>A0A9W9HCF9</accession>
<reference evidence="1" key="2">
    <citation type="journal article" date="2023" name="IMA Fungus">
        <title>Comparative genomic study of the Penicillium genus elucidates a diverse pangenome and 15 lateral gene transfer events.</title>
        <authorList>
            <person name="Petersen C."/>
            <person name="Sorensen T."/>
            <person name="Nielsen M.R."/>
            <person name="Sondergaard T.E."/>
            <person name="Sorensen J.L."/>
            <person name="Fitzpatrick D.A."/>
            <person name="Frisvad J.C."/>
            <person name="Nielsen K.L."/>
        </authorList>
    </citation>
    <scope>NUCLEOTIDE SEQUENCE</scope>
    <source>
        <strain evidence="1">IBT 22155</strain>
    </source>
</reference>
<keyword evidence="2" id="KW-1185">Reference proteome</keyword>
<organism evidence="1 2">
    <name type="scientific">Penicillium bovifimosum</name>
    <dbReference type="NCBI Taxonomy" id="126998"/>
    <lineage>
        <taxon>Eukaryota</taxon>
        <taxon>Fungi</taxon>
        <taxon>Dikarya</taxon>
        <taxon>Ascomycota</taxon>
        <taxon>Pezizomycotina</taxon>
        <taxon>Eurotiomycetes</taxon>
        <taxon>Eurotiomycetidae</taxon>
        <taxon>Eurotiales</taxon>
        <taxon>Aspergillaceae</taxon>
        <taxon>Penicillium</taxon>
    </lineage>
</organism>